<evidence type="ECO:0000313" key="2">
    <source>
        <dbReference type="Proteomes" id="UP000002630"/>
    </source>
</evidence>
<dbReference type="InterPro" id="IPR029063">
    <property type="entry name" value="SAM-dependent_MTases_sf"/>
</dbReference>
<dbReference type="EMBL" id="FN649760">
    <property type="protein sequence ID" value="CBJ34193.1"/>
    <property type="molecule type" value="Genomic_DNA"/>
</dbReference>
<protein>
    <submittedName>
        <fullName evidence="1">Uncharacterized protein</fullName>
    </submittedName>
</protein>
<dbReference type="SUPFAM" id="SSF53335">
    <property type="entry name" value="S-adenosyl-L-methionine-dependent methyltransferases"/>
    <property type="match status" value="1"/>
</dbReference>
<dbReference type="InParanoid" id="D7FJU4"/>
<accession>D7FJU4</accession>
<keyword evidence="2" id="KW-1185">Reference proteome</keyword>
<evidence type="ECO:0000313" key="1">
    <source>
        <dbReference type="EMBL" id="CBJ34193.1"/>
    </source>
</evidence>
<proteinExistence type="predicted"/>
<gene>
    <name evidence="1" type="ORF">Esi_1376_0001</name>
</gene>
<dbReference type="Proteomes" id="UP000002630">
    <property type="component" value="Unassembled WGS sequence"/>
</dbReference>
<organism evidence="1 2">
    <name type="scientific">Ectocarpus siliculosus</name>
    <name type="common">Brown alga</name>
    <name type="synonym">Conferva siliculosa</name>
    <dbReference type="NCBI Taxonomy" id="2880"/>
    <lineage>
        <taxon>Eukaryota</taxon>
        <taxon>Sar</taxon>
        <taxon>Stramenopiles</taxon>
        <taxon>Ochrophyta</taxon>
        <taxon>PX clade</taxon>
        <taxon>Phaeophyceae</taxon>
        <taxon>Ectocarpales</taxon>
        <taxon>Ectocarpaceae</taxon>
        <taxon>Ectocarpus</taxon>
    </lineage>
</organism>
<dbReference type="AlphaFoldDB" id="D7FJU4"/>
<name>D7FJU4_ECTSI</name>
<dbReference type="OrthoDB" id="10373177at2759"/>
<reference evidence="1 2" key="1">
    <citation type="journal article" date="2010" name="Nature">
        <title>The Ectocarpus genome and the independent evolution of multicellularity in brown algae.</title>
        <authorList>
            <person name="Cock J.M."/>
            <person name="Sterck L."/>
            <person name="Rouze P."/>
            <person name="Scornet D."/>
            <person name="Allen A.E."/>
            <person name="Amoutzias G."/>
            <person name="Anthouard V."/>
            <person name="Artiguenave F."/>
            <person name="Aury J.M."/>
            <person name="Badger J.H."/>
            <person name="Beszteri B."/>
            <person name="Billiau K."/>
            <person name="Bonnet E."/>
            <person name="Bothwell J.H."/>
            <person name="Bowler C."/>
            <person name="Boyen C."/>
            <person name="Brownlee C."/>
            <person name="Carrano C.J."/>
            <person name="Charrier B."/>
            <person name="Cho G.Y."/>
            <person name="Coelho S.M."/>
            <person name="Collen J."/>
            <person name="Corre E."/>
            <person name="Da Silva C."/>
            <person name="Delage L."/>
            <person name="Delaroque N."/>
            <person name="Dittami S.M."/>
            <person name="Doulbeau S."/>
            <person name="Elias M."/>
            <person name="Farnham G."/>
            <person name="Gachon C.M."/>
            <person name="Gschloessl B."/>
            <person name="Heesch S."/>
            <person name="Jabbari K."/>
            <person name="Jubin C."/>
            <person name="Kawai H."/>
            <person name="Kimura K."/>
            <person name="Kloareg B."/>
            <person name="Kupper F.C."/>
            <person name="Lang D."/>
            <person name="Le Bail A."/>
            <person name="Leblanc C."/>
            <person name="Lerouge P."/>
            <person name="Lohr M."/>
            <person name="Lopez P.J."/>
            <person name="Martens C."/>
            <person name="Maumus F."/>
            <person name="Michel G."/>
            <person name="Miranda-Saavedra D."/>
            <person name="Morales J."/>
            <person name="Moreau H."/>
            <person name="Motomura T."/>
            <person name="Nagasato C."/>
            <person name="Napoli C.A."/>
            <person name="Nelson D.R."/>
            <person name="Nyvall-Collen P."/>
            <person name="Peters A.F."/>
            <person name="Pommier C."/>
            <person name="Potin P."/>
            <person name="Poulain J."/>
            <person name="Quesneville H."/>
            <person name="Read B."/>
            <person name="Rensing S.A."/>
            <person name="Ritter A."/>
            <person name="Rousvoal S."/>
            <person name="Samanta M."/>
            <person name="Samson G."/>
            <person name="Schroeder D.C."/>
            <person name="Segurens B."/>
            <person name="Strittmatter M."/>
            <person name="Tonon T."/>
            <person name="Tregear J.W."/>
            <person name="Valentin K."/>
            <person name="von Dassow P."/>
            <person name="Yamagishi T."/>
            <person name="Van de Peer Y."/>
            <person name="Wincker P."/>
        </authorList>
    </citation>
    <scope>NUCLEOTIDE SEQUENCE [LARGE SCALE GENOMIC DNA]</scope>
    <source>
        <strain evidence="2">Ec32 / CCAP1310/4</strain>
    </source>
</reference>
<sequence>MGFYRRGRHGRKFPSLNAEGSGMYRLVLCNRPDCLLQLYIKQLREKNKPRTKLRAQQLARHGAKWTGIPEPRKHIKRRCLDRYCTSPEAVEALLGAVELEGCVLDMCGGPGDAIATRLGATCKVVTNDISTRLSPGGLPPDTNLDASLASFAVDFLLAKPGQRPDWVLTSPPYKGALEYVKSALSLAAKGVALKLPLSFLEPCADRGGWLQANPPAVCVFF</sequence>